<organism evidence="5 6">
    <name type="scientific">Anaerobutyricum hallii</name>
    <dbReference type="NCBI Taxonomy" id="39488"/>
    <lineage>
        <taxon>Bacteria</taxon>
        <taxon>Bacillati</taxon>
        <taxon>Bacillota</taxon>
        <taxon>Clostridia</taxon>
        <taxon>Lachnospirales</taxon>
        <taxon>Lachnospiraceae</taxon>
        <taxon>Anaerobutyricum</taxon>
    </lineage>
</organism>
<dbReference type="RefSeq" id="WP_118313886.1">
    <property type="nucleotide sequence ID" value="NZ_QRNJ01000002.1"/>
</dbReference>
<dbReference type="SUPFAM" id="SSF51445">
    <property type="entry name" value="(Trans)glycosidases"/>
    <property type="match status" value="2"/>
</dbReference>
<dbReference type="PANTHER" id="PTHR34983:SF2">
    <property type="entry name" value="ENDO-BETA-1,4-GALACTANASE"/>
    <property type="match status" value="1"/>
</dbReference>
<evidence type="ECO:0000256" key="2">
    <source>
        <dbReference type="ARBA" id="ARBA00022801"/>
    </source>
</evidence>
<feature type="signal peptide" evidence="4">
    <location>
        <begin position="1"/>
        <end position="28"/>
    </location>
</feature>
<dbReference type="GO" id="GO:0015926">
    <property type="term" value="F:glucosidase activity"/>
    <property type="evidence" value="ECO:0007669"/>
    <property type="project" value="InterPro"/>
</dbReference>
<keyword evidence="3 4" id="KW-0326">Glycosidase</keyword>
<keyword evidence="4" id="KW-0732">Signal</keyword>
<comment type="similarity">
    <text evidence="1 4">Belongs to the glycosyl hydrolase 53 family.</text>
</comment>
<sequence length="713" mass="79348">MRKVITKTCALIMTVSMLFGMIFMSDSATTYSMAATKTVETPESSKNALTKYKKISEINNNTILGTDFTYYQQCLTWGKQYKDYMSQSVDNLFTYVKSQGINTISVKAAVNPTGDNAYLSLDNAIKTLKKAKAAGLQTNLVLLYSDEMTYAGTQKLPEGWTVKNAVDKAKDYTKEVVEELTKENAIPTIITIGNEVDWNFLGITEEGGWNGWVAMGDISAYLKDNGIKNAVSIAAPKEASVIKEIIDGKLKWTKADYDYIGVNLYPDDNTNTYVKELRDAVEECSEKKQLIVSSVKYARVNEEDTVNVYTQAENIYNLLSATIDKNNAGGIIYDDAVYTGSWNSLVDDDGDAQISLAIFAYAQGKQTDTSRDPYKYGDDTGLKSQKVTIRKVSKMTDSTIRGMDISSYIALKNAGVKYYDNNGKEESLLKVLSDNGVNYIRIRIWNDPYNENGETYGGGASDVENGLKIAKEAAKYNMKLLLCFHYSDFWAEPSVQNLPKAWKKDADNPQKLRLNVYNYTKETIKKFKEIGADIGMVQIGNEISRGMMGVMQSKNSSIWEEKSKIELVDSYINAGSKAVRECAPEALIALHLDTLYTGTYKKAMDVWERDDVDYDVLGASSYAFWSGDNMVNSLKKAGEYVASRGKLFTVLETSWLNSTEDADGTSNMISSTKVKKYKVGPQGQVDVLTDMYDAILSNDNGLGIFYWEGAGFL</sequence>
<accession>A0A415GB73</accession>
<dbReference type="PANTHER" id="PTHR34983">
    <property type="entry name" value="ARABINOGALACTAN ENDO-BETA-1,4-GALACTANASE A"/>
    <property type="match status" value="1"/>
</dbReference>
<evidence type="ECO:0000256" key="1">
    <source>
        <dbReference type="ARBA" id="ARBA00010687"/>
    </source>
</evidence>
<evidence type="ECO:0000313" key="5">
    <source>
        <dbReference type="EMBL" id="RHK42234.1"/>
    </source>
</evidence>
<evidence type="ECO:0000256" key="4">
    <source>
        <dbReference type="RuleBase" id="RU361192"/>
    </source>
</evidence>
<dbReference type="EC" id="3.2.1.89" evidence="4"/>
<dbReference type="Pfam" id="PF07745">
    <property type="entry name" value="Glyco_hydro_53"/>
    <property type="match status" value="2"/>
</dbReference>
<feature type="chain" id="PRO_5039746588" description="Arabinogalactan endo-beta-1,4-galactanase" evidence="4">
    <location>
        <begin position="29"/>
        <end position="713"/>
    </location>
</feature>
<dbReference type="Proteomes" id="UP000283497">
    <property type="component" value="Unassembled WGS sequence"/>
</dbReference>
<dbReference type="InterPro" id="IPR017853">
    <property type="entry name" value="GH"/>
</dbReference>
<comment type="caution">
    <text evidence="5">The sequence shown here is derived from an EMBL/GenBank/DDBJ whole genome shotgun (WGS) entry which is preliminary data.</text>
</comment>
<reference evidence="5 6" key="1">
    <citation type="submission" date="2018-08" db="EMBL/GenBank/DDBJ databases">
        <title>A genome reference for cultivated species of the human gut microbiota.</title>
        <authorList>
            <person name="Zou Y."/>
            <person name="Xue W."/>
            <person name="Luo G."/>
        </authorList>
    </citation>
    <scope>NUCLEOTIDE SEQUENCE [LARGE SCALE GENOMIC DNA]</scope>
    <source>
        <strain evidence="5 6">AF45-14BH</strain>
    </source>
</reference>
<comment type="catalytic activity">
    <reaction evidence="4">
        <text>The enzyme specifically hydrolyzes (1-&gt;4)-beta-D-galactosidic linkages in type I arabinogalactans.</text>
        <dbReference type="EC" id="3.2.1.89"/>
    </reaction>
</comment>
<keyword evidence="2 4" id="KW-0378">Hydrolase</keyword>
<evidence type="ECO:0000313" key="6">
    <source>
        <dbReference type="Proteomes" id="UP000283497"/>
    </source>
</evidence>
<protein>
    <recommendedName>
        <fullName evidence="4">Arabinogalactan endo-beta-1,4-galactanase</fullName>
        <ecNumber evidence="4">3.2.1.89</ecNumber>
    </recommendedName>
</protein>
<dbReference type="AlphaFoldDB" id="A0A415GB73"/>
<evidence type="ECO:0000256" key="3">
    <source>
        <dbReference type="ARBA" id="ARBA00023295"/>
    </source>
</evidence>
<proteinExistence type="inferred from homology"/>
<dbReference type="Gene3D" id="3.20.20.80">
    <property type="entry name" value="Glycosidases"/>
    <property type="match status" value="2"/>
</dbReference>
<gene>
    <name evidence="5" type="ORF">DW068_01115</name>
</gene>
<dbReference type="InterPro" id="IPR011683">
    <property type="entry name" value="Glyco_hydro_53"/>
</dbReference>
<dbReference type="EMBL" id="QRNJ01000002">
    <property type="protein sequence ID" value="RHK42234.1"/>
    <property type="molecule type" value="Genomic_DNA"/>
</dbReference>
<dbReference type="GO" id="GO:0031218">
    <property type="term" value="F:arabinogalactan endo-1,4-beta-galactosidase activity"/>
    <property type="evidence" value="ECO:0007669"/>
    <property type="project" value="UniProtKB-EC"/>
</dbReference>
<name>A0A415GB73_9FIRM</name>
<dbReference type="GO" id="GO:0045490">
    <property type="term" value="P:pectin catabolic process"/>
    <property type="evidence" value="ECO:0007669"/>
    <property type="project" value="TreeGrafter"/>
</dbReference>